<dbReference type="EMBL" id="JBFKZN010000007">
    <property type="protein sequence ID" value="MEW5290519.1"/>
    <property type="molecule type" value="Genomic_DNA"/>
</dbReference>
<feature type="compositionally biased region" description="Polar residues" evidence="1">
    <location>
        <begin position="155"/>
        <end position="164"/>
    </location>
</feature>
<proteinExistence type="predicted"/>
<gene>
    <name evidence="2" type="ORF">ABW286_15230</name>
</gene>
<dbReference type="Proteomes" id="UP001554567">
    <property type="component" value="Unassembled WGS sequence"/>
</dbReference>
<name>A0ABV3N3W4_9GAMM</name>
<evidence type="ECO:0000256" key="1">
    <source>
        <dbReference type="SAM" id="MobiDB-lite"/>
    </source>
</evidence>
<feature type="compositionally biased region" description="Polar residues" evidence="1">
    <location>
        <begin position="234"/>
        <end position="245"/>
    </location>
</feature>
<keyword evidence="3" id="KW-1185">Reference proteome</keyword>
<evidence type="ECO:0000313" key="3">
    <source>
        <dbReference type="Proteomes" id="UP001554567"/>
    </source>
</evidence>
<accession>A0ABV3N3W4</accession>
<dbReference type="RefSeq" id="WP_367168001.1">
    <property type="nucleotide sequence ID" value="NZ_JBFKZN010000007.1"/>
</dbReference>
<comment type="caution">
    <text evidence="2">The sequence shown here is derived from an EMBL/GenBank/DDBJ whole genome shotgun (WGS) entry which is preliminary data.</text>
</comment>
<sequence length="517" mass="53952">MSDIAISHQSVKDIYSQSFAVSDQVTKYNAVVAQDEKKVKEMAALMLSAGFANIVATHSLMSGSNDQAKPVLATPNNLDNQAAQKITTSLPLVADSRPKISNEHASELQNMAADRQVPADKKAVDLIATGAAVLLDSKIDSVVQNSTLAASTESVAQTPASATIASAGGRRTGVVGTGTEQANVVVKTSADVQAPTDANKLERVAALVSTVLVSQTVTVLMNNKADTTSRSDSEVSTSATISSTGGDDVRSQPAVEGGTDITAVNRTGGYVNLWGNIAMLDVLIAVIVSFNKSEALNAKANALASARVVNAAERAGDKTIDASKQNLSGAITSGVTGIAGQSVSTVRSGKALHKESKSLKTNVVKADQLQKGLNTNQNLIDKSANNMVHQGKNLDPNVKNTMSKDDASSLYNIQELRNNHSVIQNQTQNIRQQGEFGNQAVNSIQGMINNSFGVAAAEETKQSDLARADQSVNNEVANSHQQAAKKAIEALAAMQQAVEAACNSNSSTLSSIAERAR</sequence>
<evidence type="ECO:0008006" key="4">
    <source>
        <dbReference type="Google" id="ProtNLM"/>
    </source>
</evidence>
<evidence type="ECO:0000313" key="2">
    <source>
        <dbReference type="EMBL" id="MEW5290519.1"/>
    </source>
</evidence>
<feature type="region of interest" description="Disordered" evidence="1">
    <location>
        <begin position="225"/>
        <end position="254"/>
    </location>
</feature>
<reference evidence="2 3" key="1">
    <citation type="submission" date="2024-07" db="EMBL/GenBank/DDBJ databases">
        <authorList>
            <person name="Dulla G.F.J."/>
            <person name="Delorm J.G."/>
        </authorList>
    </citation>
    <scope>NUCLEOTIDE SEQUENCE [LARGE SCALE GENOMIC DNA]</scope>
    <source>
        <strain evidence="2 3">JGD 233</strain>
    </source>
</reference>
<feature type="region of interest" description="Disordered" evidence="1">
    <location>
        <begin position="155"/>
        <end position="175"/>
    </location>
</feature>
<organism evidence="2 3">
    <name type="scientific">Erwinia papayae</name>
    <dbReference type="NCBI Taxonomy" id="206499"/>
    <lineage>
        <taxon>Bacteria</taxon>
        <taxon>Pseudomonadati</taxon>
        <taxon>Pseudomonadota</taxon>
        <taxon>Gammaproteobacteria</taxon>
        <taxon>Enterobacterales</taxon>
        <taxon>Erwiniaceae</taxon>
        <taxon>Erwinia</taxon>
    </lineage>
</organism>
<protein>
    <recommendedName>
        <fullName evidence="4">Type III secretion system protein</fullName>
    </recommendedName>
</protein>